<dbReference type="GO" id="GO:0006511">
    <property type="term" value="P:ubiquitin-dependent protein catabolic process"/>
    <property type="evidence" value="ECO:0007669"/>
    <property type="project" value="InterPro"/>
</dbReference>
<comment type="caution">
    <text evidence="14">The sequence shown here is derived from an EMBL/GenBank/DDBJ whole genome shotgun (WGS) entry which is preliminary data.</text>
</comment>
<evidence type="ECO:0000256" key="6">
    <source>
        <dbReference type="ARBA" id="ARBA00022786"/>
    </source>
</evidence>
<keyword evidence="4" id="KW-1017">Isopeptide bond</keyword>
<dbReference type="SMART" id="SM00884">
    <property type="entry name" value="Cullin_Nedd8"/>
    <property type="match status" value="1"/>
</dbReference>
<dbReference type="InterPro" id="IPR036317">
    <property type="entry name" value="Cullin_homology_sf"/>
</dbReference>
<dbReference type="GO" id="GO:0031981">
    <property type="term" value="C:nuclear lumen"/>
    <property type="evidence" value="ECO:0007669"/>
    <property type="project" value="UniProtKB-ARBA"/>
</dbReference>
<dbReference type="GO" id="GO:0031625">
    <property type="term" value="F:ubiquitin protein ligase binding"/>
    <property type="evidence" value="ECO:0007669"/>
    <property type="project" value="InterPro"/>
</dbReference>
<evidence type="ECO:0000256" key="5">
    <source>
        <dbReference type="ARBA" id="ARBA00022553"/>
    </source>
</evidence>
<dbReference type="Pfam" id="PF10557">
    <property type="entry name" value="Cullin_Nedd8"/>
    <property type="match status" value="1"/>
</dbReference>
<evidence type="ECO:0000256" key="2">
    <source>
        <dbReference type="ARBA" id="ARBA00004906"/>
    </source>
</evidence>
<evidence type="ECO:0000256" key="3">
    <source>
        <dbReference type="ARBA" id="ARBA00006019"/>
    </source>
</evidence>
<dbReference type="FunFam" id="1.20.1310.10:FF:000022">
    <property type="entry name" value="Cullin-2 isoform 2"/>
    <property type="match status" value="1"/>
</dbReference>
<reference evidence="14" key="1">
    <citation type="thesis" date="2020" institute="ProQuest LLC" country="789 East Eisenhower Parkway, Ann Arbor, MI, USA">
        <title>Comparative Genomics and Chromosome Evolution.</title>
        <authorList>
            <person name="Mudd A.B."/>
        </authorList>
    </citation>
    <scope>NUCLEOTIDE SEQUENCE</scope>
    <source>
        <strain evidence="14">1538</strain>
        <tissue evidence="14">Blood</tissue>
    </source>
</reference>
<feature type="domain" description="Cullin family profile" evidence="13">
    <location>
        <begin position="366"/>
        <end position="572"/>
    </location>
</feature>
<name>A0AAV3ACX1_PYXAD</name>
<evidence type="ECO:0000256" key="1">
    <source>
        <dbReference type="ARBA" id="ARBA00004123"/>
    </source>
</evidence>
<keyword evidence="15" id="KW-1185">Reference proteome</keyword>
<accession>A0AAV3ACX1</accession>
<evidence type="ECO:0000256" key="7">
    <source>
        <dbReference type="ARBA" id="ARBA00022843"/>
    </source>
</evidence>
<dbReference type="GO" id="GO:0031462">
    <property type="term" value="C:Cul2-RING ubiquitin ligase complex"/>
    <property type="evidence" value="ECO:0007669"/>
    <property type="project" value="UniProtKB-ARBA"/>
</dbReference>
<dbReference type="FunFam" id="1.20.1310.10:FF:000018">
    <property type="entry name" value="Cullin 2"/>
    <property type="match status" value="1"/>
</dbReference>
<dbReference type="FunFam" id="1.10.10.10:FF:000014">
    <property type="entry name" value="Cullin 1"/>
    <property type="match status" value="1"/>
</dbReference>
<dbReference type="Gene3D" id="1.20.1310.10">
    <property type="entry name" value="Cullin Repeats"/>
    <property type="match status" value="4"/>
</dbReference>
<comment type="pathway">
    <text evidence="2">Protein modification; protein ubiquitination.</text>
</comment>
<dbReference type="Pfam" id="PF26557">
    <property type="entry name" value="Cullin_AB"/>
    <property type="match status" value="1"/>
</dbReference>
<evidence type="ECO:0000256" key="4">
    <source>
        <dbReference type="ARBA" id="ARBA00022499"/>
    </source>
</evidence>
<dbReference type="PROSITE" id="PS50069">
    <property type="entry name" value="CULLIN_2"/>
    <property type="match status" value="1"/>
</dbReference>
<comment type="similarity">
    <text evidence="3 11 12">Belongs to the cullin family.</text>
</comment>
<dbReference type="FunFam" id="1.20.1310.10:FF:000012">
    <property type="entry name" value="Cullin 2"/>
    <property type="match status" value="1"/>
</dbReference>
<dbReference type="InterPro" id="IPR045093">
    <property type="entry name" value="Cullin"/>
</dbReference>
<evidence type="ECO:0000313" key="14">
    <source>
        <dbReference type="EMBL" id="DBA25114.1"/>
    </source>
</evidence>
<dbReference type="PROSITE" id="PS01256">
    <property type="entry name" value="CULLIN_1"/>
    <property type="match status" value="1"/>
</dbReference>
<gene>
    <name evidence="14" type="ORF">GDO54_012684</name>
</gene>
<keyword evidence="8" id="KW-0007">Acetylation</keyword>
<protein>
    <recommendedName>
        <fullName evidence="10">Cullin-2</fullName>
    </recommendedName>
</protein>
<keyword evidence="6" id="KW-0833">Ubl conjugation pathway</keyword>
<dbReference type="InterPro" id="IPR001373">
    <property type="entry name" value="Cullin_N"/>
</dbReference>
<dbReference type="Gene3D" id="1.10.10.10">
    <property type="entry name" value="Winged helix-like DNA-binding domain superfamily/Winged helix DNA-binding domain"/>
    <property type="match status" value="2"/>
</dbReference>
<dbReference type="AlphaFoldDB" id="A0AAV3ACX1"/>
<dbReference type="InterPro" id="IPR036388">
    <property type="entry name" value="WH-like_DNA-bd_sf"/>
</dbReference>
<dbReference type="PANTHER" id="PTHR11932">
    <property type="entry name" value="CULLIN"/>
    <property type="match status" value="1"/>
</dbReference>
<dbReference type="InterPro" id="IPR016157">
    <property type="entry name" value="Cullin_CS"/>
</dbReference>
<dbReference type="SUPFAM" id="SSF46785">
    <property type="entry name" value="Winged helix' DNA-binding domain"/>
    <property type="match status" value="1"/>
</dbReference>
<dbReference type="Pfam" id="PF00888">
    <property type="entry name" value="Cullin"/>
    <property type="match status" value="1"/>
</dbReference>
<sequence length="699" mass="81699">MSLKPRVVDFDETWNKLLTTINAVVKLDYVERATWNDRFSDIYALCVAYPEPLGERLYSETKTFLENHVLQLHAKVLDSAEQVLVVYHKFWEEYSRGADYMDCLYSHGGVDMNEPLMEIGELALDLWRKLMIEPLQGTLLRMLLREIKSDRCGENPNQKVIHGVINSFVHVEQYKKKFPLKFYQEIFEWPFLAETGEYYKQEASNLLQESNCSQYMEKILGRLKDEEIRCRKYLNPSSYTKVIHECQQRMVADHLQFLHAECHNIIRQERRNDMANMYTLLRAVSNGLPHMIQELQNHIHDEGLRAVSNLSQENMPTQFVESVLEVHSKFVQLVNTVLNGDQHFMSALDKALTCVVNYREPKNVCKAPELLAKYCDNMLKKSAKGMTENEVEDKLTSFITVFKYIDDKDVFQKFYARMLAKRLIHGLSMSMDSEETMINKLKQACGYEFTSKLHRMYTDMSVSADLNNKFNNFIKNQDTVIDLGISFQIYVLQFELFYNQHFSGRKLTWLHYLCTGEVKMNYLSKPYVAMVTTYQMAVLLAFNNSETVTYKELQDSTQMNEKELTKTIKSLLDVKMINNDSEKEDVDSESTFLLNMNFSSKRTKFKITTPMQKDTPQEVEQTRSAVDEDRKMYLQAAIVRIMKARKVLRHNALIQEVISQSRARFNPSISMIKKCIEVLIDKQYIERSQASADEYSYVA</sequence>
<evidence type="ECO:0000313" key="15">
    <source>
        <dbReference type="Proteomes" id="UP001181693"/>
    </source>
</evidence>
<evidence type="ECO:0000259" key="13">
    <source>
        <dbReference type="PROSITE" id="PS50069"/>
    </source>
</evidence>
<evidence type="ECO:0000256" key="9">
    <source>
        <dbReference type="ARBA" id="ARBA00023242"/>
    </source>
</evidence>
<keyword evidence="5" id="KW-0597">Phosphoprotein</keyword>
<evidence type="ECO:0000256" key="10">
    <source>
        <dbReference type="ARBA" id="ARBA00069610"/>
    </source>
</evidence>
<organism evidence="14 15">
    <name type="scientific">Pyxicephalus adspersus</name>
    <name type="common">African bullfrog</name>
    <dbReference type="NCBI Taxonomy" id="30357"/>
    <lineage>
        <taxon>Eukaryota</taxon>
        <taxon>Metazoa</taxon>
        <taxon>Chordata</taxon>
        <taxon>Craniata</taxon>
        <taxon>Vertebrata</taxon>
        <taxon>Euteleostomi</taxon>
        <taxon>Amphibia</taxon>
        <taxon>Batrachia</taxon>
        <taxon>Anura</taxon>
        <taxon>Neobatrachia</taxon>
        <taxon>Ranoidea</taxon>
        <taxon>Pyxicephalidae</taxon>
        <taxon>Pyxicephalinae</taxon>
        <taxon>Pyxicephalus</taxon>
    </lineage>
</organism>
<dbReference type="InterPro" id="IPR016159">
    <property type="entry name" value="Cullin_repeat-like_dom_sf"/>
</dbReference>
<dbReference type="SUPFAM" id="SSF75632">
    <property type="entry name" value="Cullin homology domain"/>
    <property type="match status" value="1"/>
</dbReference>
<dbReference type="InterPro" id="IPR016158">
    <property type="entry name" value="Cullin_homology"/>
</dbReference>
<proteinExistence type="inferred from homology"/>
<evidence type="ECO:0000256" key="11">
    <source>
        <dbReference type="PROSITE-ProRule" id="PRU00330"/>
    </source>
</evidence>
<keyword evidence="9" id="KW-0539">Nucleus</keyword>
<dbReference type="SMART" id="SM00182">
    <property type="entry name" value="CULLIN"/>
    <property type="match status" value="1"/>
</dbReference>
<dbReference type="SUPFAM" id="SSF74788">
    <property type="entry name" value="Cullin repeat-like"/>
    <property type="match status" value="1"/>
</dbReference>
<dbReference type="InterPro" id="IPR019559">
    <property type="entry name" value="Cullin_neddylation_domain"/>
</dbReference>
<evidence type="ECO:0000256" key="8">
    <source>
        <dbReference type="ARBA" id="ARBA00022990"/>
    </source>
</evidence>
<keyword evidence="7" id="KW-0832">Ubl conjugation</keyword>
<dbReference type="InterPro" id="IPR036390">
    <property type="entry name" value="WH_DNA-bd_sf"/>
</dbReference>
<dbReference type="Proteomes" id="UP001181693">
    <property type="component" value="Unassembled WGS sequence"/>
</dbReference>
<dbReference type="EMBL" id="DYDO01000005">
    <property type="protein sequence ID" value="DBA25114.1"/>
    <property type="molecule type" value="Genomic_DNA"/>
</dbReference>
<dbReference type="InterPro" id="IPR059120">
    <property type="entry name" value="Cullin-like_AB"/>
</dbReference>
<dbReference type="FunFam" id="1.20.1310.10:FF:000016">
    <property type="entry name" value="Cullin 2"/>
    <property type="match status" value="1"/>
</dbReference>
<comment type="subcellular location">
    <subcellularLocation>
        <location evidence="1">Nucleus</location>
    </subcellularLocation>
</comment>
<evidence type="ECO:0000256" key="12">
    <source>
        <dbReference type="RuleBase" id="RU003829"/>
    </source>
</evidence>